<evidence type="ECO:0000313" key="2">
    <source>
        <dbReference type="EMBL" id="PRR80795.1"/>
    </source>
</evidence>
<dbReference type="Gene3D" id="3.90.226.10">
    <property type="entry name" value="2-enoyl-CoA Hydratase, Chain A, domain 1"/>
    <property type="match status" value="1"/>
</dbReference>
<keyword evidence="3" id="KW-1185">Reference proteome</keyword>
<dbReference type="OrthoDB" id="5480566at2"/>
<protein>
    <submittedName>
        <fullName evidence="2">Peptidase family S41</fullName>
    </submittedName>
</protein>
<comment type="caution">
    <text evidence="2">The sequence shown here is derived from an EMBL/GenBank/DDBJ whole genome shotgun (WGS) entry which is preliminary data.</text>
</comment>
<dbReference type="Proteomes" id="UP000239471">
    <property type="component" value="Unassembled WGS sequence"/>
</dbReference>
<dbReference type="Pfam" id="PF03572">
    <property type="entry name" value="Peptidase_S41"/>
    <property type="match status" value="1"/>
</dbReference>
<sequence>MKNENKSTTDNTDRNNKWLEDIDFLASQLPIKHVNLFFSCKEENFFSEIQALNNKVPKISSYEICVEISKIVAAFRDAHTSALLPVNLLLPIEVYWFKEGIYIVSAIDTYRKLENLRITHVDGLEINKFINALSKIISYENKSFLKAQLPKYFPAIELLYGLKLTRSVDSIELTLEDESKKSKTVNIEALSFKDLKDINNSNDLVEETNLPLYRKSPEKYYWFEYLPEFKTVYFKYNACRNMIEKDMPTFGRELISFINENTVNKLVIDLRNNLGGNSQLLDEFIKDIQHCEKINRKGNLYVITGRETFSSALLNLYSLKAKTKAIFIGEPTGGKPNCYGEVERFKLKNSAITICHSTKYYKTIQNDKLLSFVPDINLEVSVENFIIGNDPWLEYILA</sequence>
<dbReference type="RefSeq" id="WP_106060866.1">
    <property type="nucleotide sequence ID" value="NZ_PVXQ01000042.1"/>
</dbReference>
<evidence type="ECO:0000313" key="3">
    <source>
        <dbReference type="Proteomes" id="UP000239471"/>
    </source>
</evidence>
<dbReference type="SUPFAM" id="SSF52096">
    <property type="entry name" value="ClpP/crotonase"/>
    <property type="match status" value="1"/>
</dbReference>
<dbReference type="InterPro" id="IPR029045">
    <property type="entry name" value="ClpP/crotonase-like_dom_sf"/>
</dbReference>
<name>A0A2T0BAB4_9CLOT</name>
<feature type="domain" description="Tail specific protease" evidence="1">
    <location>
        <begin position="252"/>
        <end position="341"/>
    </location>
</feature>
<dbReference type="GO" id="GO:0006508">
    <property type="term" value="P:proteolysis"/>
    <property type="evidence" value="ECO:0007669"/>
    <property type="project" value="InterPro"/>
</dbReference>
<gene>
    <name evidence="2" type="ORF">CLVI_29610</name>
</gene>
<dbReference type="InterPro" id="IPR005151">
    <property type="entry name" value="Tail-specific_protease"/>
</dbReference>
<dbReference type="GO" id="GO:0008236">
    <property type="term" value="F:serine-type peptidase activity"/>
    <property type="evidence" value="ECO:0007669"/>
    <property type="project" value="InterPro"/>
</dbReference>
<reference evidence="2 3" key="1">
    <citation type="submission" date="2018-03" db="EMBL/GenBank/DDBJ databases">
        <title>Genome sequence of Clostridium vincentii DSM 10228.</title>
        <authorList>
            <person name="Poehlein A."/>
            <person name="Daniel R."/>
        </authorList>
    </citation>
    <scope>NUCLEOTIDE SEQUENCE [LARGE SCALE GENOMIC DNA]</scope>
    <source>
        <strain evidence="2 3">DSM 10228</strain>
    </source>
</reference>
<accession>A0A2T0BAB4</accession>
<proteinExistence type="predicted"/>
<organism evidence="2 3">
    <name type="scientific">Clostridium vincentii</name>
    <dbReference type="NCBI Taxonomy" id="52704"/>
    <lineage>
        <taxon>Bacteria</taxon>
        <taxon>Bacillati</taxon>
        <taxon>Bacillota</taxon>
        <taxon>Clostridia</taxon>
        <taxon>Eubacteriales</taxon>
        <taxon>Clostridiaceae</taxon>
        <taxon>Clostridium</taxon>
    </lineage>
</organism>
<evidence type="ECO:0000259" key="1">
    <source>
        <dbReference type="Pfam" id="PF03572"/>
    </source>
</evidence>
<dbReference type="AlphaFoldDB" id="A0A2T0BAB4"/>
<dbReference type="EMBL" id="PVXQ01000042">
    <property type="protein sequence ID" value="PRR80795.1"/>
    <property type="molecule type" value="Genomic_DNA"/>
</dbReference>